<comment type="caution">
    <text evidence="6">The sequence shown here is derived from an EMBL/GenBank/DDBJ whole genome shotgun (WGS) entry which is preliminary data.</text>
</comment>
<dbReference type="Proteomes" id="UP000783863">
    <property type="component" value="Unassembled WGS sequence"/>
</dbReference>
<dbReference type="EC" id="2.4.-.-" evidence="6"/>
<dbReference type="SUPFAM" id="SSF53448">
    <property type="entry name" value="Nucleotide-diphospho-sugar transferases"/>
    <property type="match status" value="1"/>
</dbReference>
<evidence type="ECO:0000256" key="2">
    <source>
        <dbReference type="ARBA" id="ARBA00022676"/>
    </source>
</evidence>
<feature type="domain" description="Glycosyltransferase 2-like" evidence="5">
    <location>
        <begin position="19"/>
        <end position="184"/>
    </location>
</feature>
<protein>
    <submittedName>
        <fullName evidence="6">Glycosyltransferase</fullName>
        <ecNumber evidence="6">2.4.-.-</ecNumber>
    </submittedName>
</protein>
<evidence type="ECO:0000259" key="5">
    <source>
        <dbReference type="Pfam" id="PF00535"/>
    </source>
</evidence>
<accession>A0A8J7YP71</accession>
<sequence>MASAQEILSMNPEKHPSFSVVLPVYHGDDPQHFNKAVESLASQTVIPDEVVVVEDGPLTDSLERILSDWSTEFPGNFRRCRHESNKGLSVALRTGVKAASNDLVARMDADDLSVEDRFETQLQFLIDNPETDVVGGYIAEFSSDPSDISALRKVPHQHDAIRRKARFRSPMNHGSVMFRRDSVLQVGNYRSVDRMEDYGLWVRLLLSGATFRNIPKVLLKVRAGNQLYDRRGGWEYAREELRLQTEFYRWGFTSLPIFILNVSFRSVLRLIPNRVRRLVYQQLAREEPPDRVANNYSEPESEFSDFEESTDEQEP</sequence>
<evidence type="ECO:0000256" key="4">
    <source>
        <dbReference type="SAM" id="MobiDB-lite"/>
    </source>
</evidence>
<dbReference type="PANTHER" id="PTHR43685:SF5">
    <property type="entry name" value="GLYCOSYLTRANSFERASE EPSE-RELATED"/>
    <property type="match status" value="1"/>
</dbReference>
<dbReference type="PANTHER" id="PTHR43685">
    <property type="entry name" value="GLYCOSYLTRANSFERASE"/>
    <property type="match status" value="1"/>
</dbReference>
<dbReference type="InterPro" id="IPR029044">
    <property type="entry name" value="Nucleotide-diphossugar_trans"/>
</dbReference>
<proteinExistence type="inferred from homology"/>
<dbReference type="InterPro" id="IPR050834">
    <property type="entry name" value="Glycosyltransf_2"/>
</dbReference>
<dbReference type="Pfam" id="PF00535">
    <property type="entry name" value="Glycos_transf_2"/>
    <property type="match status" value="1"/>
</dbReference>
<keyword evidence="3 6" id="KW-0808">Transferase</keyword>
<name>A0A8J7YP71_9EURY</name>
<dbReference type="Gene3D" id="3.90.550.10">
    <property type="entry name" value="Spore Coat Polysaccharide Biosynthesis Protein SpsA, Chain A"/>
    <property type="match status" value="1"/>
</dbReference>
<dbReference type="AlphaFoldDB" id="A0A8J7YP71"/>
<dbReference type="GO" id="GO:0016757">
    <property type="term" value="F:glycosyltransferase activity"/>
    <property type="evidence" value="ECO:0007669"/>
    <property type="project" value="UniProtKB-KW"/>
</dbReference>
<gene>
    <name evidence="6" type="ORF">EGD98_13890</name>
</gene>
<evidence type="ECO:0000256" key="3">
    <source>
        <dbReference type="ARBA" id="ARBA00022679"/>
    </source>
</evidence>
<dbReference type="EMBL" id="RKLQ01000002">
    <property type="protein sequence ID" value="MBX0304763.1"/>
    <property type="molecule type" value="Genomic_DNA"/>
</dbReference>
<organism evidence="6 7">
    <name type="scientific">Haloarcula salinisoli</name>
    <dbReference type="NCBI Taxonomy" id="2487746"/>
    <lineage>
        <taxon>Archaea</taxon>
        <taxon>Methanobacteriati</taxon>
        <taxon>Methanobacteriota</taxon>
        <taxon>Stenosarchaea group</taxon>
        <taxon>Halobacteria</taxon>
        <taxon>Halobacteriales</taxon>
        <taxon>Haloarculaceae</taxon>
        <taxon>Haloarcula</taxon>
    </lineage>
</organism>
<keyword evidence="7" id="KW-1185">Reference proteome</keyword>
<reference evidence="6" key="1">
    <citation type="submission" date="2021-06" db="EMBL/GenBank/DDBJ databases">
        <title>Halomicroarcula sp. F24A a new haloarchaeum isolated from saline soil.</title>
        <authorList>
            <person name="Duran-Viseras A."/>
            <person name="Sanchez-Porro C."/>
            <person name="Ventosa A."/>
        </authorList>
    </citation>
    <scope>NUCLEOTIDE SEQUENCE</scope>
    <source>
        <strain evidence="6">F24A</strain>
    </source>
</reference>
<dbReference type="InterPro" id="IPR001173">
    <property type="entry name" value="Glyco_trans_2-like"/>
</dbReference>
<keyword evidence="2 6" id="KW-0328">Glycosyltransferase</keyword>
<evidence type="ECO:0000313" key="7">
    <source>
        <dbReference type="Proteomes" id="UP000783863"/>
    </source>
</evidence>
<evidence type="ECO:0000256" key="1">
    <source>
        <dbReference type="ARBA" id="ARBA00006739"/>
    </source>
</evidence>
<comment type="similarity">
    <text evidence="1">Belongs to the glycosyltransferase 2 family.</text>
</comment>
<evidence type="ECO:0000313" key="6">
    <source>
        <dbReference type="EMBL" id="MBX0304763.1"/>
    </source>
</evidence>
<feature type="compositionally biased region" description="Acidic residues" evidence="4">
    <location>
        <begin position="299"/>
        <end position="315"/>
    </location>
</feature>
<feature type="region of interest" description="Disordered" evidence="4">
    <location>
        <begin position="290"/>
        <end position="315"/>
    </location>
</feature>